<dbReference type="Gene3D" id="2.10.260.10">
    <property type="match status" value="1"/>
</dbReference>
<proteinExistence type="predicted"/>
<accession>X1LCG9</accession>
<organism evidence="2">
    <name type="scientific">marine sediment metagenome</name>
    <dbReference type="NCBI Taxonomy" id="412755"/>
    <lineage>
        <taxon>unclassified sequences</taxon>
        <taxon>metagenomes</taxon>
        <taxon>ecological metagenomes</taxon>
    </lineage>
</organism>
<dbReference type="EMBL" id="BARV01001785">
    <property type="protein sequence ID" value="GAI00120.1"/>
    <property type="molecule type" value="Genomic_DNA"/>
</dbReference>
<evidence type="ECO:0000313" key="2">
    <source>
        <dbReference type="EMBL" id="GAI00120.1"/>
    </source>
</evidence>
<name>X1LCG9_9ZZZZ</name>
<dbReference type="Pfam" id="PF04014">
    <property type="entry name" value="MazE_antitoxin"/>
    <property type="match status" value="1"/>
</dbReference>
<dbReference type="AlphaFoldDB" id="X1LCG9"/>
<dbReference type="NCBIfam" id="TIGR01439">
    <property type="entry name" value="lp_hng_hel_AbrB"/>
    <property type="match status" value="1"/>
</dbReference>
<comment type="caution">
    <text evidence="2">The sequence shown here is derived from an EMBL/GenBank/DDBJ whole genome shotgun (WGS) entry which is preliminary data.</text>
</comment>
<gene>
    <name evidence="2" type="ORF">S06H3_04952</name>
</gene>
<dbReference type="SUPFAM" id="SSF89447">
    <property type="entry name" value="AbrB/MazE/MraZ-like"/>
    <property type="match status" value="1"/>
</dbReference>
<feature type="domain" description="SpoVT-AbrB" evidence="1">
    <location>
        <begin position="12"/>
        <end position="57"/>
    </location>
</feature>
<dbReference type="InterPro" id="IPR037914">
    <property type="entry name" value="SpoVT-AbrB_sf"/>
</dbReference>
<sequence length="77" mass="8503">KGEFEGMFYGSATVGTKGQIVIPAKLRKDSNIKSGDTLIFIGKSGQEGFGVMKPEGLLRLQKEFETLQKQLTVKIKR</sequence>
<feature type="non-terminal residue" evidence="2">
    <location>
        <position position="1"/>
    </location>
</feature>
<dbReference type="GO" id="GO:0003677">
    <property type="term" value="F:DNA binding"/>
    <property type="evidence" value="ECO:0007669"/>
    <property type="project" value="InterPro"/>
</dbReference>
<protein>
    <recommendedName>
        <fullName evidence="1">SpoVT-AbrB domain-containing protein</fullName>
    </recommendedName>
</protein>
<dbReference type="SMART" id="SM00966">
    <property type="entry name" value="SpoVT_AbrB"/>
    <property type="match status" value="1"/>
</dbReference>
<evidence type="ECO:0000259" key="1">
    <source>
        <dbReference type="SMART" id="SM00966"/>
    </source>
</evidence>
<reference evidence="2" key="1">
    <citation type="journal article" date="2014" name="Front. Microbiol.">
        <title>High frequency of phylogenetically diverse reductive dehalogenase-homologous genes in deep subseafloor sedimentary metagenomes.</title>
        <authorList>
            <person name="Kawai M."/>
            <person name="Futagami T."/>
            <person name="Toyoda A."/>
            <person name="Takaki Y."/>
            <person name="Nishi S."/>
            <person name="Hori S."/>
            <person name="Arai W."/>
            <person name="Tsubouchi T."/>
            <person name="Morono Y."/>
            <person name="Uchiyama I."/>
            <person name="Ito T."/>
            <person name="Fujiyama A."/>
            <person name="Inagaki F."/>
            <person name="Takami H."/>
        </authorList>
    </citation>
    <scope>NUCLEOTIDE SEQUENCE</scope>
    <source>
        <strain evidence="2">Expedition CK06-06</strain>
    </source>
</reference>
<dbReference type="InterPro" id="IPR007159">
    <property type="entry name" value="SpoVT-AbrB_dom"/>
</dbReference>